<comment type="caution">
    <text evidence="1">The sequence shown here is derived from an EMBL/GenBank/DDBJ whole genome shotgun (WGS) entry which is preliminary data.</text>
</comment>
<dbReference type="AlphaFoldDB" id="A0AAE3ZKG4"/>
<reference evidence="1 2" key="1">
    <citation type="submission" date="2023-07" db="EMBL/GenBank/DDBJ databases">
        <title>Sequencing the genomes of 1000 actinobacteria strains.</title>
        <authorList>
            <person name="Klenk H.-P."/>
        </authorList>
    </citation>
    <scope>NUCLEOTIDE SEQUENCE [LARGE SCALE GENOMIC DNA]</scope>
    <source>
        <strain evidence="1 2">DSM 44711</strain>
    </source>
</reference>
<dbReference type="Proteomes" id="UP001183629">
    <property type="component" value="Unassembled WGS sequence"/>
</dbReference>
<evidence type="ECO:0000313" key="2">
    <source>
        <dbReference type="Proteomes" id="UP001183629"/>
    </source>
</evidence>
<name>A0AAE3ZKG4_9ACTN</name>
<evidence type="ECO:0000313" key="1">
    <source>
        <dbReference type="EMBL" id="MDR7321517.1"/>
    </source>
</evidence>
<keyword evidence="2" id="KW-1185">Reference proteome</keyword>
<protein>
    <submittedName>
        <fullName evidence="1">Uncharacterized protein</fullName>
    </submittedName>
</protein>
<accession>A0AAE3ZKG4</accession>
<sequence length="62" mass="6894">MTRTVCSVAADLAQNVERVVVGPTRVRTASGNAWEAVLADRARARQRDEMRRRVAALTATRR</sequence>
<proteinExistence type="predicted"/>
<gene>
    <name evidence="1" type="ORF">J2S44_001767</name>
</gene>
<organism evidence="1 2">
    <name type="scientific">Catenuloplanes niger</name>
    <dbReference type="NCBI Taxonomy" id="587534"/>
    <lineage>
        <taxon>Bacteria</taxon>
        <taxon>Bacillati</taxon>
        <taxon>Actinomycetota</taxon>
        <taxon>Actinomycetes</taxon>
        <taxon>Micromonosporales</taxon>
        <taxon>Micromonosporaceae</taxon>
        <taxon>Catenuloplanes</taxon>
    </lineage>
</organism>
<dbReference type="EMBL" id="JAVDYC010000001">
    <property type="protein sequence ID" value="MDR7321517.1"/>
    <property type="molecule type" value="Genomic_DNA"/>
</dbReference>